<organism evidence="2 3">
    <name type="scientific">Funneliformis mosseae</name>
    <name type="common">Endomycorrhizal fungus</name>
    <name type="synonym">Glomus mosseae</name>
    <dbReference type="NCBI Taxonomy" id="27381"/>
    <lineage>
        <taxon>Eukaryota</taxon>
        <taxon>Fungi</taxon>
        <taxon>Fungi incertae sedis</taxon>
        <taxon>Mucoromycota</taxon>
        <taxon>Glomeromycotina</taxon>
        <taxon>Glomeromycetes</taxon>
        <taxon>Glomerales</taxon>
        <taxon>Glomeraceae</taxon>
        <taxon>Funneliformis</taxon>
    </lineage>
</organism>
<evidence type="ECO:0000313" key="3">
    <source>
        <dbReference type="Proteomes" id="UP000789375"/>
    </source>
</evidence>
<feature type="region of interest" description="Disordered" evidence="1">
    <location>
        <begin position="32"/>
        <end position="54"/>
    </location>
</feature>
<comment type="caution">
    <text evidence="2">The sequence shown here is derived from an EMBL/GenBank/DDBJ whole genome shotgun (WGS) entry which is preliminary data.</text>
</comment>
<accession>A0A9N9BBR3</accession>
<keyword evidence="3" id="KW-1185">Reference proteome</keyword>
<sequence length="88" mass="10072">MALHLCIVSFMKNYEPEKRPNTKEVVSMLKKMASPEVNHEKKGNPSTYDESSLKSDVSSEIKIDNDDLILDELFDQFKNIKSKAIHVC</sequence>
<gene>
    <name evidence="2" type="ORF">FMOSSE_LOCUS6927</name>
</gene>
<protein>
    <submittedName>
        <fullName evidence="2">16410_t:CDS:1</fullName>
    </submittedName>
</protein>
<name>A0A9N9BBR3_FUNMO</name>
<evidence type="ECO:0000313" key="2">
    <source>
        <dbReference type="EMBL" id="CAG8560355.1"/>
    </source>
</evidence>
<dbReference type="Proteomes" id="UP000789375">
    <property type="component" value="Unassembled WGS sequence"/>
</dbReference>
<dbReference type="EMBL" id="CAJVPP010001524">
    <property type="protein sequence ID" value="CAG8560355.1"/>
    <property type="molecule type" value="Genomic_DNA"/>
</dbReference>
<evidence type="ECO:0000256" key="1">
    <source>
        <dbReference type="SAM" id="MobiDB-lite"/>
    </source>
</evidence>
<reference evidence="2" key="1">
    <citation type="submission" date="2021-06" db="EMBL/GenBank/DDBJ databases">
        <authorList>
            <person name="Kallberg Y."/>
            <person name="Tangrot J."/>
            <person name="Rosling A."/>
        </authorList>
    </citation>
    <scope>NUCLEOTIDE SEQUENCE</scope>
    <source>
        <strain evidence="2">87-6 pot B 2015</strain>
    </source>
</reference>
<dbReference type="AlphaFoldDB" id="A0A9N9BBR3"/>
<proteinExistence type="predicted"/>